<accession>A0A811M948</accession>
<proteinExistence type="predicted"/>
<dbReference type="EMBL" id="CAJGYO010000001">
    <property type="protein sequence ID" value="CAD6202848.1"/>
    <property type="molecule type" value="Genomic_DNA"/>
</dbReference>
<keyword evidence="2" id="KW-1185">Reference proteome</keyword>
<dbReference type="Proteomes" id="UP000604825">
    <property type="component" value="Unassembled WGS sequence"/>
</dbReference>
<evidence type="ECO:0000313" key="2">
    <source>
        <dbReference type="Proteomes" id="UP000604825"/>
    </source>
</evidence>
<organism evidence="1 2">
    <name type="scientific">Miscanthus lutarioriparius</name>
    <dbReference type="NCBI Taxonomy" id="422564"/>
    <lineage>
        <taxon>Eukaryota</taxon>
        <taxon>Viridiplantae</taxon>
        <taxon>Streptophyta</taxon>
        <taxon>Embryophyta</taxon>
        <taxon>Tracheophyta</taxon>
        <taxon>Spermatophyta</taxon>
        <taxon>Magnoliopsida</taxon>
        <taxon>Liliopsida</taxon>
        <taxon>Poales</taxon>
        <taxon>Poaceae</taxon>
        <taxon>PACMAD clade</taxon>
        <taxon>Panicoideae</taxon>
        <taxon>Andropogonodae</taxon>
        <taxon>Andropogoneae</taxon>
        <taxon>Saccharinae</taxon>
        <taxon>Miscanthus</taxon>
    </lineage>
</organism>
<sequence>MNRLTKTDSQRGRGVLKTLPPSVHGAGIYALVAGAAAAHAQARAIGVPQDAGLPRTGASPVGGWWPMSSPSEGPVLWLHNSKDPVDGNDKKLDAYWTDVTKEYNKTTENSRKRNWNQLKIRWNRSKKPLIDFHECWVNASRVWESGMSDDQLTNKALEMCGKVEKFIEASMKNREDREKMTEIQQSLAAKKIEAARLNHEAAHEQTNCKMLETYTQLLLAPTDQLNAKALAERNKALESLRLALFPKN</sequence>
<protein>
    <submittedName>
        <fullName evidence="1">Uncharacterized protein</fullName>
    </submittedName>
</protein>
<gene>
    <name evidence="1" type="ORF">NCGR_LOCUS1086</name>
</gene>
<dbReference type="AlphaFoldDB" id="A0A811M948"/>
<reference evidence="1" key="1">
    <citation type="submission" date="2020-10" db="EMBL/GenBank/DDBJ databases">
        <authorList>
            <person name="Han B."/>
            <person name="Lu T."/>
            <person name="Zhao Q."/>
            <person name="Huang X."/>
            <person name="Zhao Y."/>
        </authorList>
    </citation>
    <scope>NUCLEOTIDE SEQUENCE</scope>
</reference>
<dbReference type="PANTHER" id="PTHR45224:SF5">
    <property type="entry name" value="OS02G0311800 PROTEIN"/>
    <property type="match status" value="1"/>
</dbReference>
<dbReference type="PANTHER" id="PTHR45224">
    <property type="entry name" value="OS01G0527900 PROTEIN-RELATED"/>
    <property type="match status" value="1"/>
</dbReference>
<dbReference type="OrthoDB" id="687262at2759"/>
<comment type="caution">
    <text evidence="1">The sequence shown here is derived from an EMBL/GenBank/DDBJ whole genome shotgun (WGS) entry which is preliminary data.</text>
</comment>
<evidence type="ECO:0000313" key="1">
    <source>
        <dbReference type="EMBL" id="CAD6202848.1"/>
    </source>
</evidence>
<name>A0A811M948_9POAL</name>